<dbReference type="InterPro" id="IPR022634">
    <property type="entry name" value="DNA_polIII_beta_N"/>
</dbReference>
<dbReference type="GO" id="GO:0009360">
    <property type="term" value="C:DNA polymerase III complex"/>
    <property type="evidence" value="ECO:0007669"/>
    <property type="project" value="InterPro"/>
</dbReference>
<dbReference type="Gene3D" id="3.10.150.10">
    <property type="entry name" value="DNA Polymerase III, subunit A, domain 2"/>
    <property type="match status" value="1"/>
</dbReference>
<dbReference type="GO" id="GO:0003887">
    <property type="term" value="F:DNA-directed DNA polymerase activity"/>
    <property type="evidence" value="ECO:0007669"/>
    <property type="project" value="UniProtKB-KW"/>
</dbReference>
<feature type="domain" description="DNA polymerase III beta sliding clamp C-terminal" evidence="11">
    <location>
        <begin position="248"/>
        <end position="359"/>
    </location>
</feature>
<evidence type="ECO:0000259" key="9">
    <source>
        <dbReference type="Pfam" id="PF00712"/>
    </source>
</evidence>
<gene>
    <name evidence="12" type="ORF">EVA_03517</name>
</gene>
<name>J9GYS9_9ZZZZ</name>
<dbReference type="GO" id="GO:0003677">
    <property type="term" value="F:DNA binding"/>
    <property type="evidence" value="ECO:0007669"/>
    <property type="project" value="UniProtKB-KW"/>
</dbReference>
<dbReference type="SMART" id="SM00480">
    <property type="entry name" value="POL3Bc"/>
    <property type="match status" value="1"/>
</dbReference>
<dbReference type="InterPro" id="IPR001001">
    <property type="entry name" value="DNA_polIII_beta"/>
</dbReference>
<keyword evidence="3" id="KW-0963">Cytoplasm</keyword>
<dbReference type="EMBL" id="AMCI01000640">
    <property type="protein sequence ID" value="EJX08378.1"/>
    <property type="molecule type" value="Genomic_DNA"/>
</dbReference>
<feature type="domain" description="DNA polymerase III beta sliding clamp central" evidence="10">
    <location>
        <begin position="132"/>
        <end position="245"/>
    </location>
</feature>
<keyword evidence="7" id="KW-0239">DNA-directed DNA polymerase</keyword>
<comment type="subcellular location">
    <subcellularLocation>
        <location evidence="1">Cytoplasm</location>
    </subcellularLocation>
</comment>
<evidence type="ECO:0000256" key="6">
    <source>
        <dbReference type="ARBA" id="ARBA00022705"/>
    </source>
</evidence>
<accession>J9GYS9</accession>
<dbReference type="SUPFAM" id="SSF55979">
    <property type="entry name" value="DNA clamp"/>
    <property type="match status" value="3"/>
</dbReference>
<dbReference type="GO" id="GO:0005737">
    <property type="term" value="C:cytoplasm"/>
    <property type="evidence" value="ECO:0007669"/>
    <property type="project" value="UniProtKB-SubCell"/>
</dbReference>
<dbReference type="Pfam" id="PF02768">
    <property type="entry name" value="DNA_pol3_beta_3"/>
    <property type="match status" value="1"/>
</dbReference>
<keyword evidence="4" id="KW-0808">Transferase</keyword>
<evidence type="ECO:0000256" key="8">
    <source>
        <dbReference type="ARBA" id="ARBA00023125"/>
    </source>
</evidence>
<evidence type="ECO:0000256" key="1">
    <source>
        <dbReference type="ARBA" id="ARBA00004496"/>
    </source>
</evidence>
<evidence type="ECO:0000313" key="12">
    <source>
        <dbReference type="EMBL" id="EJX08378.1"/>
    </source>
</evidence>
<evidence type="ECO:0000256" key="3">
    <source>
        <dbReference type="ARBA" id="ARBA00022490"/>
    </source>
</evidence>
<evidence type="ECO:0000256" key="5">
    <source>
        <dbReference type="ARBA" id="ARBA00022695"/>
    </source>
</evidence>
<keyword evidence="6" id="KW-0235">DNA replication</keyword>
<keyword evidence="8" id="KW-0238">DNA-binding</keyword>
<reference evidence="12" key="1">
    <citation type="journal article" date="2012" name="PLoS ONE">
        <title>Gene sets for utilization of primary and secondary nutrition supplies in the distal gut of endangered iberian lynx.</title>
        <authorList>
            <person name="Alcaide M."/>
            <person name="Messina E."/>
            <person name="Richter M."/>
            <person name="Bargiela R."/>
            <person name="Peplies J."/>
            <person name="Huws S.A."/>
            <person name="Newbold C.J."/>
            <person name="Golyshin P.N."/>
            <person name="Simon M.A."/>
            <person name="Lopez G."/>
            <person name="Yakimov M.M."/>
            <person name="Ferrer M."/>
        </authorList>
    </citation>
    <scope>NUCLEOTIDE SEQUENCE</scope>
</reference>
<evidence type="ECO:0000259" key="11">
    <source>
        <dbReference type="Pfam" id="PF02768"/>
    </source>
</evidence>
<evidence type="ECO:0000256" key="7">
    <source>
        <dbReference type="ARBA" id="ARBA00022932"/>
    </source>
</evidence>
<dbReference type="PANTHER" id="PTHR30478">
    <property type="entry name" value="DNA POLYMERASE III SUBUNIT BETA"/>
    <property type="match status" value="1"/>
</dbReference>
<protein>
    <submittedName>
        <fullName evidence="12">DNA polymerase III, beta subunit</fullName>
    </submittedName>
</protein>
<dbReference type="InterPro" id="IPR046938">
    <property type="entry name" value="DNA_clamp_sf"/>
</dbReference>
<dbReference type="Pfam" id="PF00712">
    <property type="entry name" value="DNA_pol3_beta"/>
    <property type="match status" value="1"/>
</dbReference>
<keyword evidence="5" id="KW-0548">Nucleotidyltransferase</keyword>
<dbReference type="CDD" id="cd00140">
    <property type="entry name" value="beta_clamp"/>
    <property type="match status" value="1"/>
</dbReference>
<comment type="similarity">
    <text evidence="2">Belongs to the beta sliding clamp family.</text>
</comment>
<sequence length="374" mass="41500">MKFVISSSLLSTRLQNVGRVIVSKNNLPILDCFLFQIKGNQLTVTASDNETTLTSTIDLIESDMDITFAVNAKTIQDAIKEIPEQPLDFHVNETNMEITIEYQNGQYRFMGQFGDEYPTPPANEEDTATITLDSNSLLTGINCVLFATADDELRPVMNGIFFDIKKQNVTIVASDGHKLACNTFHQIEAAEEGCFILPKKPSLLLKNLLQKESGDVIIRFSAKKALFQSESYTMNCRLIEGRFPNYASVIPANNPNSITINRAALQSALRRVLIFSNAQTALVKIHTDMGKMTISCQDVDFSMSAEEALFCDYVGLPMSIGFKGTFLMEMLNNMDAEDIIIKLADASRAGVIIPAEANEERSSLMLLMPMMLND</sequence>
<evidence type="ECO:0000259" key="10">
    <source>
        <dbReference type="Pfam" id="PF02767"/>
    </source>
</evidence>
<evidence type="ECO:0000256" key="2">
    <source>
        <dbReference type="ARBA" id="ARBA00010752"/>
    </source>
</evidence>
<proteinExistence type="inferred from homology"/>
<comment type="caution">
    <text evidence="12">The sequence shown here is derived from an EMBL/GenBank/DDBJ whole genome shotgun (WGS) entry which is preliminary data.</text>
</comment>
<dbReference type="PIRSF" id="PIRSF000804">
    <property type="entry name" value="DNA_pol_III_b"/>
    <property type="match status" value="1"/>
</dbReference>
<dbReference type="AlphaFoldDB" id="J9GYS9"/>
<dbReference type="PANTHER" id="PTHR30478:SF0">
    <property type="entry name" value="BETA SLIDING CLAMP"/>
    <property type="match status" value="1"/>
</dbReference>
<dbReference type="InterPro" id="IPR022637">
    <property type="entry name" value="DNA_polIII_beta_cen"/>
</dbReference>
<dbReference type="Pfam" id="PF02767">
    <property type="entry name" value="DNA_pol3_beta_2"/>
    <property type="match status" value="1"/>
</dbReference>
<dbReference type="GO" id="GO:0008408">
    <property type="term" value="F:3'-5' exonuclease activity"/>
    <property type="evidence" value="ECO:0007669"/>
    <property type="project" value="InterPro"/>
</dbReference>
<organism evidence="12">
    <name type="scientific">gut metagenome</name>
    <dbReference type="NCBI Taxonomy" id="749906"/>
    <lineage>
        <taxon>unclassified sequences</taxon>
        <taxon>metagenomes</taxon>
        <taxon>organismal metagenomes</taxon>
    </lineage>
</organism>
<dbReference type="Gene3D" id="3.70.10.10">
    <property type="match status" value="1"/>
</dbReference>
<dbReference type="InterPro" id="IPR022635">
    <property type="entry name" value="DNA_polIII_beta_C"/>
</dbReference>
<dbReference type="GO" id="GO:0006271">
    <property type="term" value="P:DNA strand elongation involved in DNA replication"/>
    <property type="evidence" value="ECO:0007669"/>
    <property type="project" value="TreeGrafter"/>
</dbReference>
<evidence type="ECO:0000256" key="4">
    <source>
        <dbReference type="ARBA" id="ARBA00022679"/>
    </source>
</evidence>
<feature type="domain" description="DNA polymerase III beta sliding clamp N-terminal" evidence="9">
    <location>
        <begin position="1"/>
        <end position="119"/>
    </location>
</feature>
<dbReference type="NCBIfam" id="TIGR00663">
    <property type="entry name" value="dnan"/>
    <property type="match status" value="1"/>
</dbReference>